<reference evidence="2 3" key="1">
    <citation type="journal article" date="2015" name="Genome Announc.">
        <title>Expanding the biotechnology potential of lactobacilli through comparative genomics of 213 strains and associated genera.</title>
        <authorList>
            <person name="Sun Z."/>
            <person name="Harris H.M."/>
            <person name="McCann A."/>
            <person name="Guo C."/>
            <person name="Argimon S."/>
            <person name="Zhang W."/>
            <person name="Yang X."/>
            <person name="Jeffery I.B."/>
            <person name="Cooney J.C."/>
            <person name="Kagawa T.F."/>
            <person name="Liu W."/>
            <person name="Song Y."/>
            <person name="Salvetti E."/>
            <person name="Wrobel A."/>
            <person name="Rasinkangas P."/>
            <person name="Parkhill J."/>
            <person name="Rea M.C."/>
            <person name="O'Sullivan O."/>
            <person name="Ritari J."/>
            <person name="Douillard F.P."/>
            <person name="Paul Ross R."/>
            <person name="Yang R."/>
            <person name="Briner A.E."/>
            <person name="Felis G.E."/>
            <person name="de Vos W.M."/>
            <person name="Barrangou R."/>
            <person name="Klaenhammer T.R."/>
            <person name="Caufield P.W."/>
            <person name="Cui Y."/>
            <person name="Zhang H."/>
            <person name="O'Toole P.W."/>
        </authorList>
    </citation>
    <scope>NUCLEOTIDE SEQUENCE [LARGE SCALE GENOMIC DNA]</scope>
    <source>
        <strain evidence="2 3">DSM 5007</strain>
    </source>
</reference>
<dbReference type="eggNOG" id="COG4768">
    <property type="taxonomic scope" value="Bacteria"/>
</dbReference>
<dbReference type="STRING" id="1423807.FD16_GL000006"/>
<protein>
    <submittedName>
        <fullName evidence="2">Methyl-accepting chemotaxis-like protein</fullName>
    </submittedName>
</protein>
<dbReference type="Proteomes" id="UP000051820">
    <property type="component" value="Unassembled WGS sequence"/>
</dbReference>
<dbReference type="PANTHER" id="PTHR40070:SF1">
    <property type="entry name" value="UPF0478 PROTEIN YTXG"/>
    <property type="match status" value="1"/>
</dbReference>
<feature type="transmembrane region" description="Helical" evidence="1">
    <location>
        <begin position="14"/>
        <end position="35"/>
    </location>
</feature>
<comment type="caution">
    <text evidence="2">The sequence shown here is derived from an EMBL/GenBank/DDBJ whole genome shotgun (WGS) entry which is preliminary data.</text>
</comment>
<dbReference type="EMBL" id="AZGF01000001">
    <property type="protein sequence ID" value="KRM13439.1"/>
    <property type="molecule type" value="Genomic_DNA"/>
</dbReference>
<dbReference type="PATRIC" id="fig|1423807.3.peg.6"/>
<dbReference type="InterPro" id="IPR009293">
    <property type="entry name" value="UPF0478"/>
</dbReference>
<keyword evidence="1" id="KW-0472">Membrane</keyword>
<accession>A0A0R1W7G7</accession>
<organism evidence="2 3">
    <name type="scientific">Paucilactobacillus suebicus DSM 5007 = KCTC 3549</name>
    <dbReference type="NCBI Taxonomy" id="1423807"/>
    <lineage>
        <taxon>Bacteria</taxon>
        <taxon>Bacillati</taxon>
        <taxon>Bacillota</taxon>
        <taxon>Bacilli</taxon>
        <taxon>Lactobacillales</taxon>
        <taxon>Lactobacillaceae</taxon>
        <taxon>Paucilactobacillus</taxon>
    </lineage>
</organism>
<dbReference type="PANTHER" id="PTHR40070">
    <property type="entry name" value="UPF0478 PROTEIN YTXG"/>
    <property type="match status" value="1"/>
</dbReference>
<evidence type="ECO:0000256" key="1">
    <source>
        <dbReference type="SAM" id="Phobius"/>
    </source>
</evidence>
<keyword evidence="1" id="KW-0812">Transmembrane</keyword>
<name>A0A0R1W7G7_9LACO</name>
<evidence type="ECO:0000313" key="2">
    <source>
        <dbReference type="EMBL" id="KRM13439.1"/>
    </source>
</evidence>
<gene>
    <name evidence="2" type="ORF">FD16_GL000006</name>
</gene>
<dbReference type="AlphaFoldDB" id="A0A0R1W7G7"/>
<evidence type="ECO:0000313" key="3">
    <source>
        <dbReference type="Proteomes" id="UP000051820"/>
    </source>
</evidence>
<dbReference type="Pfam" id="PF06103">
    <property type="entry name" value="DUF948"/>
    <property type="match status" value="1"/>
</dbReference>
<keyword evidence="3" id="KW-1185">Reference proteome</keyword>
<keyword evidence="1" id="KW-1133">Transmembrane helix</keyword>
<sequence length="149" mass="15897">MIFKEGTYMTMGQLAGLIAAIAFFVLVLFIGVFLVRLSATLKETKSSVAVLTSDADALSKEVEVILSNANELLEDVNKKVATVDPAFQAVADLGTSVSELNDATHKVTDRFKSSGKKTAGTGIAATVGKTVVESIWKHHRAKKAKKSEI</sequence>
<proteinExistence type="predicted"/>